<dbReference type="PATRIC" id="fig|1703778.3.peg.187"/>
<dbReference type="PANTHER" id="PTHR11986">
    <property type="entry name" value="AMINOTRANSFERASE CLASS III"/>
    <property type="match status" value="1"/>
</dbReference>
<dbReference type="InterPro" id="IPR005814">
    <property type="entry name" value="Aminotrans_3"/>
</dbReference>
<evidence type="ECO:0000256" key="5">
    <source>
        <dbReference type="RuleBase" id="RU003560"/>
    </source>
</evidence>
<name>A0A0S8K1F1_UNCW3</name>
<evidence type="ECO:0008006" key="8">
    <source>
        <dbReference type="Google" id="ProtNLM"/>
    </source>
</evidence>
<dbReference type="SUPFAM" id="SSF53383">
    <property type="entry name" value="PLP-dependent transferases"/>
    <property type="match status" value="1"/>
</dbReference>
<dbReference type="InterPro" id="IPR049704">
    <property type="entry name" value="Aminotrans_3_PPA_site"/>
</dbReference>
<dbReference type="GO" id="GO:0030170">
    <property type="term" value="F:pyridoxal phosphate binding"/>
    <property type="evidence" value="ECO:0007669"/>
    <property type="project" value="InterPro"/>
</dbReference>
<dbReference type="Pfam" id="PF00202">
    <property type="entry name" value="Aminotran_3"/>
    <property type="match status" value="1"/>
</dbReference>
<dbReference type="Proteomes" id="UP000050975">
    <property type="component" value="Unassembled WGS sequence"/>
</dbReference>
<dbReference type="GO" id="GO:0008483">
    <property type="term" value="F:transaminase activity"/>
    <property type="evidence" value="ECO:0007669"/>
    <property type="project" value="UniProtKB-KW"/>
</dbReference>
<dbReference type="GO" id="GO:0042802">
    <property type="term" value="F:identical protein binding"/>
    <property type="evidence" value="ECO:0007669"/>
    <property type="project" value="TreeGrafter"/>
</dbReference>
<accession>A0A0S8K1F1</accession>
<dbReference type="PROSITE" id="PS00600">
    <property type="entry name" value="AA_TRANSFER_CLASS_3"/>
    <property type="match status" value="1"/>
</dbReference>
<comment type="caution">
    <text evidence="6">The sequence shown here is derived from an EMBL/GenBank/DDBJ whole genome shotgun (WGS) entry which is preliminary data.</text>
</comment>
<dbReference type="Gene3D" id="3.90.1150.10">
    <property type="entry name" value="Aspartate Aminotransferase, domain 1"/>
    <property type="match status" value="1"/>
</dbReference>
<evidence type="ECO:0000313" key="6">
    <source>
        <dbReference type="EMBL" id="KPL15830.1"/>
    </source>
</evidence>
<reference evidence="6 7" key="1">
    <citation type="journal article" date="2015" name="Microbiome">
        <title>Genomic resolution of linkages in carbon, nitrogen, and sulfur cycling among widespread estuary sediment bacteria.</title>
        <authorList>
            <person name="Baker B.J."/>
            <person name="Lazar C.S."/>
            <person name="Teske A.P."/>
            <person name="Dick G.J."/>
        </authorList>
    </citation>
    <scope>NUCLEOTIDE SEQUENCE [LARGE SCALE GENOMIC DNA]</scope>
    <source>
        <strain evidence="6">SM1_77</strain>
    </source>
</reference>
<comment type="similarity">
    <text evidence="5">Belongs to the class-III pyridoxal-phosphate-dependent aminotransferase family.</text>
</comment>
<protein>
    <recommendedName>
        <fullName evidence="8">Acetylornithine aminotransferase</fullName>
    </recommendedName>
</protein>
<dbReference type="EMBL" id="LJVE01000004">
    <property type="protein sequence ID" value="KPL15830.1"/>
    <property type="molecule type" value="Genomic_DNA"/>
</dbReference>
<sequence length="389" mass="42405">MNERFEEIRSIEDRYQLNTYAKLPIAIERGEGVWVYDTEGKKYLDLYGGHAVALTGHCHPRVVRAVQEQAGRLIFYSNVVYSSIRAEASRALIGVAPESMDRVFFCNSGAESNETAMKIARRYTGRTTIVAMEGGFHGRTTGALSATGLGNYRAQFSPLLPGYRFIPFGNESALNEALTDEVAGIILEPIQSMAGVEMADEAYYRRLRDICSERGIVLIFDEVQTGLGRTGSWFFGDGIGVIPDIITMAKGIGGGVPVGAVLLNAQISKTIGQGEHGSTFGGGPLASAAVHANIQVIREEKLVENARDMGMYIRESLRGIPLVTRVKGRGLLLGIEIREGKTAKEIRNGLLARRVITGTSADPQVLRVLAPITLTREHVDLFVHAMSEF</sequence>
<proteinExistence type="inferred from homology"/>
<keyword evidence="3" id="KW-0808">Transferase</keyword>
<dbReference type="AlphaFoldDB" id="A0A0S8K1F1"/>
<evidence type="ECO:0000256" key="3">
    <source>
        <dbReference type="ARBA" id="ARBA00022679"/>
    </source>
</evidence>
<dbReference type="CDD" id="cd00610">
    <property type="entry name" value="OAT_like"/>
    <property type="match status" value="1"/>
</dbReference>
<dbReference type="InterPro" id="IPR015424">
    <property type="entry name" value="PyrdxlP-dep_Trfase"/>
</dbReference>
<organism evidence="6 7">
    <name type="scientific">candidate division WOR_3 bacterium SM1_77</name>
    <dbReference type="NCBI Taxonomy" id="1703778"/>
    <lineage>
        <taxon>Bacteria</taxon>
        <taxon>Bacteria division WOR-3</taxon>
    </lineage>
</organism>
<keyword evidence="4 5" id="KW-0663">Pyridoxal phosphate</keyword>
<dbReference type="Gene3D" id="3.40.640.10">
    <property type="entry name" value="Type I PLP-dependent aspartate aminotransferase-like (Major domain)"/>
    <property type="match status" value="1"/>
</dbReference>
<comment type="cofactor">
    <cofactor evidence="1">
        <name>pyridoxal 5'-phosphate</name>
        <dbReference type="ChEBI" id="CHEBI:597326"/>
    </cofactor>
</comment>
<dbReference type="InterPro" id="IPR050103">
    <property type="entry name" value="Class-III_PLP-dep_AT"/>
</dbReference>
<dbReference type="InterPro" id="IPR015422">
    <property type="entry name" value="PyrdxlP-dep_Trfase_small"/>
</dbReference>
<gene>
    <name evidence="6" type="ORF">AMJ74_00495</name>
</gene>
<evidence type="ECO:0000256" key="1">
    <source>
        <dbReference type="ARBA" id="ARBA00001933"/>
    </source>
</evidence>
<dbReference type="FunFam" id="3.40.640.10:FF:000004">
    <property type="entry name" value="Acetylornithine aminotransferase"/>
    <property type="match status" value="1"/>
</dbReference>
<evidence type="ECO:0000313" key="7">
    <source>
        <dbReference type="Proteomes" id="UP000050975"/>
    </source>
</evidence>
<dbReference type="PIRSF" id="PIRSF000521">
    <property type="entry name" value="Transaminase_4ab_Lys_Orn"/>
    <property type="match status" value="1"/>
</dbReference>
<keyword evidence="2" id="KW-0032">Aminotransferase</keyword>
<dbReference type="PANTHER" id="PTHR11986:SF79">
    <property type="entry name" value="ACETYLORNITHINE AMINOTRANSFERASE, MITOCHONDRIAL"/>
    <property type="match status" value="1"/>
</dbReference>
<evidence type="ECO:0000256" key="4">
    <source>
        <dbReference type="ARBA" id="ARBA00022898"/>
    </source>
</evidence>
<evidence type="ECO:0000256" key="2">
    <source>
        <dbReference type="ARBA" id="ARBA00022576"/>
    </source>
</evidence>
<dbReference type="InterPro" id="IPR015421">
    <property type="entry name" value="PyrdxlP-dep_Trfase_major"/>
</dbReference>